<proteinExistence type="predicted"/>
<gene>
    <name evidence="1" type="ORF">ACFQRG_16815</name>
</gene>
<accession>A0ABW2Q1V5</accession>
<dbReference type="RefSeq" id="WP_380968152.1">
    <property type="nucleotide sequence ID" value="NZ_JBHTCO010000034.1"/>
</dbReference>
<reference evidence="2" key="1">
    <citation type="journal article" date="2019" name="Int. J. Syst. Evol. Microbiol.">
        <title>The Global Catalogue of Microorganisms (GCM) 10K type strain sequencing project: providing services to taxonomists for standard genome sequencing and annotation.</title>
        <authorList>
            <consortium name="The Broad Institute Genomics Platform"/>
            <consortium name="The Broad Institute Genome Sequencing Center for Infectious Disease"/>
            <person name="Wu L."/>
            <person name="Ma J."/>
        </authorList>
    </citation>
    <scope>NUCLEOTIDE SEQUENCE [LARGE SCALE GENOMIC DNA]</scope>
    <source>
        <strain evidence="2">CGMCC 1.16305</strain>
    </source>
</reference>
<sequence length="76" mass="8998">MKRTHLAKYNIVRKQVNNIKKVVIALDQRTNWMPLIASVGIGAVAYQMMKPNNRMTNAVRNRMGQMWRQRELFPNR</sequence>
<evidence type="ECO:0000313" key="1">
    <source>
        <dbReference type="EMBL" id="MFC7394595.1"/>
    </source>
</evidence>
<comment type="caution">
    <text evidence="1">The sequence shown here is derived from an EMBL/GenBank/DDBJ whole genome shotgun (WGS) entry which is preliminary data.</text>
</comment>
<name>A0ABW2Q1V5_9BACL</name>
<dbReference type="EMBL" id="JBHTCO010000034">
    <property type="protein sequence ID" value="MFC7394595.1"/>
    <property type="molecule type" value="Genomic_DNA"/>
</dbReference>
<dbReference type="Proteomes" id="UP001596505">
    <property type="component" value="Unassembled WGS sequence"/>
</dbReference>
<organism evidence="1 2">
    <name type="scientific">Scopulibacillus cellulosilyticus</name>
    <dbReference type="NCBI Taxonomy" id="2665665"/>
    <lineage>
        <taxon>Bacteria</taxon>
        <taxon>Bacillati</taxon>
        <taxon>Bacillota</taxon>
        <taxon>Bacilli</taxon>
        <taxon>Bacillales</taxon>
        <taxon>Sporolactobacillaceae</taxon>
        <taxon>Scopulibacillus</taxon>
    </lineage>
</organism>
<evidence type="ECO:0008006" key="3">
    <source>
        <dbReference type="Google" id="ProtNLM"/>
    </source>
</evidence>
<evidence type="ECO:0000313" key="2">
    <source>
        <dbReference type="Proteomes" id="UP001596505"/>
    </source>
</evidence>
<protein>
    <recommendedName>
        <fullName evidence="3">DUF3918 domain-containing protein</fullName>
    </recommendedName>
</protein>
<keyword evidence="2" id="KW-1185">Reference proteome</keyword>